<organism evidence="12">
    <name type="scientific">Cacopsylla melanoneura</name>
    <dbReference type="NCBI Taxonomy" id="428564"/>
    <lineage>
        <taxon>Eukaryota</taxon>
        <taxon>Metazoa</taxon>
        <taxon>Ecdysozoa</taxon>
        <taxon>Arthropoda</taxon>
        <taxon>Hexapoda</taxon>
        <taxon>Insecta</taxon>
        <taxon>Pterygota</taxon>
        <taxon>Neoptera</taxon>
        <taxon>Paraneoptera</taxon>
        <taxon>Hemiptera</taxon>
        <taxon>Sternorrhyncha</taxon>
        <taxon>Psylloidea</taxon>
        <taxon>Psyllidae</taxon>
        <taxon>Psyllinae</taxon>
        <taxon>Cacopsylla</taxon>
    </lineage>
</organism>
<evidence type="ECO:0000256" key="5">
    <source>
        <dbReference type="ARBA" id="ARBA00023242"/>
    </source>
</evidence>
<dbReference type="InterPro" id="IPR051767">
    <property type="entry name" value="Nucleoporin_NUP42"/>
</dbReference>
<dbReference type="Pfam" id="PF00642">
    <property type="entry name" value="zf-CCCH"/>
    <property type="match status" value="1"/>
</dbReference>
<sequence length="268" mass="30314">MPLCHYYQEGHCRNGNRCNFTHAVQHSRYDEHYGYRGISHAHIAFCDIIQAIYIMKRLKSDVKFHEMIALSLSDLKNPGPIRGATSPNRIWVNPQSKYHHADQQYSNHYDRTYNDYGNKNYNSSQFTRHDSRDYENHSSSRSHMDKGRQRYKENSGPQSASSFSFTKALNSAQSSSNSVSNSSVFNSAQPSLQDRVKPATNNSSAGTSSFSFVQALQENKTNIPVGASGDSSMYSKADDLTEDQKLQFESSEFTWGQIPLLPPSIDLC</sequence>
<name>A0A8D9EM59_9HEMI</name>
<proteinExistence type="predicted"/>
<feature type="domain" description="C3H1-type" evidence="11">
    <location>
        <begin position="1"/>
        <end position="25"/>
    </location>
</feature>
<dbReference type="InterPro" id="IPR000571">
    <property type="entry name" value="Znf_CCCH"/>
</dbReference>
<keyword evidence="4 9" id="KW-0862">Zinc</keyword>
<dbReference type="PROSITE" id="PS50103">
    <property type="entry name" value="ZF_C3H1"/>
    <property type="match status" value="1"/>
</dbReference>
<dbReference type="InterPro" id="IPR036855">
    <property type="entry name" value="Znf_CCCH_sf"/>
</dbReference>
<feature type="zinc finger region" description="C3H1-type" evidence="9">
    <location>
        <begin position="1"/>
        <end position="25"/>
    </location>
</feature>
<evidence type="ECO:0000256" key="7">
    <source>
        <dbReference type="ARBA" id="ARBA00039886"/>
    </source>
</evidence>
<evidence type="ECO:0000256" key="9">
    <source>
        <dbReference type="PROSITE-ProRule" id="PRU00723"/>
    </source>
</evidence>
<dbReference type="PANTHER" id="PTHR46527:SF1">
    <property type="entry name" value="NUCLEOPORIN NUP42"/>
    <property type="match status" value="1"/>
</dbReference>
<evidence type="ECO:0000256" key="3">
    <source>
        <dbReference type="ARBA" id="ARBA00022771"/>
    </source>
</evidence>
<dbReference type="GO" id="GO:0031965">
    <property type="term" value="C:nuclear membrane"/>
    <property type="evidence" value="ECO:0007669"/>
    <property type="project" value="UniProtKB-SubCell"/>
</dbReference>
<evidence type="ECO:0000256" key="1">
    <source>
        <dbReference type="ARBA" id="ARBA00004335"/>
    </source>
</evidence>
<evidence type="ECO:0000256" key="8">
    <source>
        <dbReference type="ARBA" id="ARBA00042384"/>
    </source>
</evidence>
<feature type="compositionally biased region" description="Basic and acidic residues" evidence="10">
    <location>
        <begin position="127"/>
        <end position="153"/>
    </location>
</feature>
<dbReference type="Gene3D" id="3.30.1370.210">
    <property type="match status" value="1"/>
</dbReference>
<keyword evidence="5" id="KW-0539">Nucleus</keyword>
<feature type="region of interest" description="Disordered" evidence="10">
    <location>
        <begin position="176"/>
        <end position="204"/>
    </location>
</feature>
<dbReference type="AlphaFoldDB" id="A0A8D9EM59"/>
<evidence type="ECO:0000259" key="11">
    <source>
        <dbReference type="PROSITE" id="PS50103"/>
    </source>
</evidence>
<feature type="compositionally biased region" description="Low complexity" evidence="10">
    <location>
        <begin position="176"/>
        <end position="189"/>
    </location>
</feature>
<dbReference type="SUPFAM" id="SSF90229">
    <property type="entry name" value="CCCH zinc finger"/>
    <property type="match status" value="1"/>
</dbReference>
<dbReference type="EMBL" id="HBUF01545658">
    <property type="protein sequence ID" value="CAG6756825.1"/>
    <property type="molecule type" value="Transcribed_RNA"/>
</dbReference>
<comment type="subcellular location">
    <subcellularLocation>
        <location evidence="1">Nucleus membrane</location>
        <topology evidence="1">Peripheral membrane protein</topology>
        <orientation evidence="1">Cytoplasmic side</orientation>
    </subcellularLocation>
</comment>
<dbReference type="PANTHER" id="PTHR46527">
    <property type="entry name" value="NUCLEOPORIN-LIKE PROTEIN 2"/>
    <property type="match status" value="1"/>
</dbReference>
<protein>
    <recommendedName>
        <fullName evidence="7">Nucleoporin NUP42</fullName>
    </recommendedName>
    <alternativeName>
        <fullName evidence="8">Nucleoporin-like protein 2</fullName>
    </alternativeName>
</protein>
<evidence type="ECO:0000313" key="12">
    <source>
        <dbReference type="EMBL" id="CAG6756825.1"/>
    </source>
</evidence>
<comment type="function">
    <text evidence="6">Required for the export of mRNAs containing poly(A) tails from the nucleus into the cytoplasm.</text>
</comment>
<feature type="compositionally biased region" description="Polar residues" evidence="10">
    <location>
        <begin position="115"/>
        <end position="126"/>
    </location>
</feature>
<keyword evidence="3 9" id="KW-0863">Zinc-finger</keyword>
<keyword evidence="2 9" id="KW-0479">Metal-binding</keyword>
<accession>A0A8D9EM59</accession>
<reference evidence="12" key="1">
    <citation type="submission" date="2021-05" db="EMBL/GenBank/DDBJ databases">
        <authorList>
            <person name="Alioto T."/>
            <person name="Alioto T."/>
            <person name="Gomez Garrido J."/>
        </authorList>
    </citation>
    <scope>NUCLEOTIDE SEQUENCE</scope>
</reference>
<feature type="region of interest" description="Disordered" evidence="10">
    <location>
        <begin position="109"/>
        <end position="163"/>
    </location>
</feature>
<evidence type="ECO:0000256" key="4">
    <source>
        <dbReference type="ARBA" id="ARBA00022833"/>
    </source>
</evidence>
<evidence type="ECO:0000256" key="10">
    <source>
        <dbReference type="SAM" id="MobiDB-lite"/>
    </source>
</evidence>
<evidence type="ECO:0000256" key="2">
    <source>
        <dbReference type="ARBA" id="ARBA00022723"/>
    </source>
</evidence>
<dbReference type="GO" id="GO:0008270">
    <property type="term" value="F:zinc ion binding"/>
    <property type="evidence" value="ECO:0007669"/>
    <property type="project" value="UniProtKB-KW"/>
</dbReference>
<evidence type="ECO:0000256" key="6">
    <source>
        <dbReference type="ARBA" id="ARBA00037262"/>
    </source>
</evidence>